<dbReference type="STRING" id="150374.A0A0M8N068"/>
<reference evidence="2 3" key="1">
    <citation type="submission" date="2015-07" db="EMBL/GenBank/DDBJ databases">
        <title>The genome of the fungus Escovopsis weberi, a specialized disease agent of ant agriculture.</title>
        <authorList>
            <person name="de Man T.J."/>
            <person name="Stajich J.E."/>
            <person name="Kubicek C.P."/>
            <person name="Chenthamara K."/>
            <person name="Atanasova L."/>
            <person name="Druzhinina I.S."/>
            <person name="Birnbaum S."/>
            <person name="Barribeau S.M."/>
            <person name="Teiling C."/>
            <person name="Suen G."/>
            <person name="Currie C."/>
            <person name="Gerardo N.M."/>
        </authorList>
    </citation>
    <scope>NUCLEOTIDE SEQUENCE [LARGE SCALE GENOMIC DNA]</scope>
</reference>
<dbReference type="Proteomes" id="UP000053831">
    <property type="component" value="Unassembled WGS sequence"/>
</dbReference>
<sequence length="782" mass="87826">MASSTPAISHALEDSQDADDNLPQPVWPFNKVPLEVFEIITSNLCRSDVKSMRLVCKEFEAKIVPCLFRSVRVPFRSNLYRDLAAGCDDATTLASSPWIFCRGLGIFRTFGRFIRQFALSFDLDETVLAYPPSKPDQIVIAGFWGLYRWPPETYRRYEDLWGLERHADEMEGMRCALSYLSYVSSLGLRCAGGLGFLRLIESTNRADKFPRRAVLHTVGASRPRKKRKSPSSAIRTLHNFDGGCRDVDTTFTRVEGYNRKMLAEMLHESGYSQYELSEAADILLDTESKTLLDLDFDERRWGVEFWEQLPNPSPLIQDIVARARSLREVGIKHDPDLIEMAREPLIPSSLTRQQKELLVELAWAQSAMIQSYVMGIMDNAVVGSFHCLTTLSFSWLPSCHLTELCRKDFWDRLVTLVNVSLGVIADWRRLTKPIWGTIVDQPVSPADAVPIAFSLLHDFIGKQRNIKKVHFEWICGGEFAAGPYQRNQFVVPAPFVRETASMVLPLVVVQSDEELLELPHVRHLSLKNCWASPQVLIQTIRSMALSSLQELELESVSLSGPPTLERQAAIPTPNMVAPGPLIFTLNGPFDAVVINIDPVTPPSLLPGWPNIPGNIPPVLSWAGFMDLFTQGTKLRDAVSSKYVLPQPDDSLAWTARMDLAAKFLPDVDLLESEAAVYKLESILFKSCGHVLVDAPFIDSRSIASLRASPVLIARHDPLGIMQNCHDRLLTLILPHFKHVQSLFLETVHGMRFGWKSIYADHVKQEAGIDGFPSQGSNFNQQS</sequence>
<name>A0A0M8N068_ESCWE</name>
<keyword evidence="3" id="KW-1185">Reference proteome</keyword>
<dbReference type="EMBL" id="LGSR01000026">
    <property type="protein sequence ID" value="KOS17250.1"/>
    <property type="molecule type" value="Genomic_DNA"/>
</dbReference>
<evidence type="ECO:0000313" key="3">
    <source>
        <dbReference type="Proteomes" id="UP000053831"/>
    </source>
</evidence>
<evidence type="ECO:0000313" key="2">
    <source>
        <dbReference type="EMBL" id="KOS17250.1"/>
    </source>
</evidence>
<gene>
    <name evidence="2" type="ORF">ESCO_006387</name>
</gene>
<proteinExistence type="predicted"/>
<accession>A0A0M8N068</accession>
<protein>
    <recommendedName>
        <fullName evidence="4">F-box domain-containing protein</fullName>
    </recommendedName>
</protein>
<evidence type="ECO:0008006" key="4">
    <source>
        <dbReference type="Google" id="ProtNLM"/>
    </source>
</evidence>
<comment type="caution">
    <text evidence="2">The sequence shown here is derived from an EMBL/GenBank/DDBJ whole genome shotgun (WGS) entry which is preliminary data.</text>
</comment>
<dbReference type="OrthoDB" id="4194555at2759"/>
<feature type="region of interest" description="Disordered" evidence="1">
    <location>
        <begin position="1"/>
        <end position="22"/>
    </location>
</feature>
<organism evidence="2 3">
    <name type="scientific">Escovopsis weberi</name>
    <dbReference type="NCBI Taxonomy" id="150374"/>
    <lineage>
        <taxon>Eukaryota</taxon>
        <taxon>Fungi</taxon>
        <taxon>Dikarya</taxon>
        <taxon>Ascomycota</taxon>
        <taxon>Pezizomycotina</taxon>
        <taxon>Sordariomycetes</taxon>
        <taxon>Hypocreomycetidae</taxon>
        <taxon>Hypocreales</taxon>
        <taxon>Hypocreaceae</taxon>
        <taxon>Escovopsis</taxon>
    </lineage>
</organism>
<evidence type="ECO:0000256" key="1">
    <source>
        <dbReference type="SAM" id="MobiDB-lite"/>
    </source>
</evidence>
<dbReference type="AlphaFoldDB" id="A0A0M8N068"/>